<name>A0A9N8LWH8_9BASI</name>
<feature type="compositionally biased region" description="Polar residues" evidence="2">
    <location>
        <begin position="1"/>
        <end position="16"/>
    </location>
</feature>
<proteinExistence type="predicted"/>
<dbReference type="AlphaFoldDB" id="A0A9N8LWH8"/>
<feature type="compositionally biased region" description="Low complexity" evidence="2">
    <location>
        <begin position="55"/>
        <end position="65"/>
    </location>
</feature>
<evidence type="ECO:0000256" key="1">
    <source>
        <dbReference type="SAM" id="Coils"/>
    </source>
</evidence>
<protein>
    <submittedName>
        <fullName evidence="3">Uncharacterized protein</fullName>
    </submittedName>
</protein>
<dbReference type="Proteomes" id="UP000836404">
    <property type="component" value="Unassembled WGS sequence"/>
</dbReference>
<dbReference type="EMBL" id="CAJHJF010004732">
    <property type="protein sequence ID" value="CAD6945078.1"/>
    <property type="molecule type" value="Genomic_DNA"/>
</dbReference>
<feature type="compositionally biased region" description="Low complexity" evidence="2">
    <location>
        <begin position="17"/>
        <end position="39"/>
    </location>
</feature>
<keyword evidence="4" id="KW-1185">Reference proteome</keyword>
<reference evidence="3 4" key="1">
    <citation type="submission" date="2020-10" db="EMBL/GenBank/DDBJ databases">
        <authorList>
            <person name="Sedaghatjoo S."/>
        </authorList>
    </citation>
    <scope>NUCLEOTIDE SEQUENCE [LARGE SCALE GENOMIC DNA]</scope>
    <source>
        <strain evidence="3 4">LLFL</strain>
    </source>
</reference>
<evidence type="ECO:0000313" key="3">
    <source>
        <dbReference type="EMBL" id="CAD6945078.1"/>
    </source>
</evidence>
<feature type="coiled-coil region" evidence="1">
    <location>
        <begin position="117"/>
        <end position="172"/>
    </location>
</feature>
<evidence type="ECO:0000313" key="4">
    <source>
        <dbReference type="Proteomes" id="UP000836404"/>
    </source>
</evidence>
<evidence type="ECO:0000256" key="2">
    <source>
        <dbReference type="SAM" id="MobiDB-lite"/>
    </source>
</evidence>
<keyword evidence="1" id="KW-0175">Coiled coil</keyword>
<dbReference type="Gene3D" id="1.20.5.340">
    <property type="match status" value="1"/>
</dbReference>
<organism evidence="3 4">
    <name type="scientific">Tilletia laevis</name>
    <dbReference type="NCBI Taxonomy" id="157183"/>
    <lineage>
        <taxon>Eukaryota</taxon>
        <taxon>Fungi</taxon>
        <taxon>Dikarya</taxon>
        <taxon>Basidiomycota</taxon>
        <taxon>Ustilaginomycotina</taxon>
        <taxon>Exobasidiomycetes</taxon>
        <taxon>Tilletiales</taxon>
        <taxon>Tilletiaceae</taxon>
        <taxon>Tilletia</taxon>
    </lineage>
</organism>
<sequence>MRQSSIQTQNQTQAQRNFNGFDGDFFNGPNPGSAPAPGSTVKSVRIAEKPPSIISSPDTVTSTLPPTSPPPGPSANLSAVQADSLRKDIDTQSARQAALGAEASALEGSIATDASSLSELEARLKTARASSDAKQARVASLRERASAQSDELASLRAELISVESALSALKMEWDEVEQSL</sequence>
<gene>
    <name evidence="3" type="ORF">JKILLFL_G7295</name>
</gene>
<accession>A0A9N8LWH8</accession>
<comment type="caution">
    <text evidence="3">The sequence shown here is derived from an EMBL/GenBank/DDBJ whole genome shotgun (WGS) entry which is preliminary data.</text>
</comment>
<feature type="region of interest" description="Disordered" evidence="2">
    <location>
        <begin position="1"/>
        <end position="85"/>
    </location>
</feature>